<feature type="compositionally biased region" description="Low complexity" evidence="1">
    <location>
        <begin position="603"/>
        <end position="612"/>
    </location>
</feature>
<protein>
    <recommendedName>
        <fullName evidence="4">Tetratricopeptide repeat protein</fullName>
    </recommendedName>
</protein>
<feature type="compositionally biased region" description="Polar residues" evidence="1">
    <location>
        <begin position="175"/>
        <end position="185"/>
    </location>
</feature>
<reference evidence="2 3" key="1">
    <citation type="journal article" date="2015" name="Sci. Rep.">
        <title>Genome of the facultative scuticociliatosis pathogen Pseudocohnilembus persalinus provides insight into its virulence through horizontal gene transfer.</title>
        <authorList>
            <person name="Xiong J."/>
            <person name="Wang G."/>
            <person name="Cheng J."/>
            <person name="Tian M."/>
            <person name="Pan X."/>
            <person name="Warren A."/>
            <person name="Jiang C."/>
            <person name="Yuan D."/>
            <person name="Miao W."/>
        </authorList>
    </citation>
    <scope>NUCLEOTIDE SEQUENCE [LARGE SCALE GENOMIC DNA]</scope>
    <source>
        <strain evidence="2">36N120E</strain>
    </source>
</reference>
<evidence type="ECO:0000313" key="2">
    <source>
        <dbReference type="EMBL" id="KRX07138.1"/>
    </source>
</evidence>
<dbReference type="EMBL" id="LDAU01000087">
    <property type="protein sequence ID" value="KRX07138.1"/>
    <property type="molecule type" value="Genomic_DNA"/>
</dbReference>
<gene>
    <name evidence="2" type="ORF">PPERSA_09352</name>
</gene>
<feature type="region of interest" description="Disordered" evidence="1">
    <location>
        <begin position="175"/>
        <end position="217"/>
    </location>
</feature>
<feature type="region of interest" description="Disordered" evidence="1">
    <location>
        <begin position="97"/>
        <end position="118"/>
    </location>
</feature>
<comment type="caution">
    <text evidence="2">The sequence shown here is derived from an EMBL/GenBank/DDBJ whole genome shotgun (WGS) entry which is preliminary data.</text>
</comment>
<dbReference type="AlphaFoldDB" id="A0A0V0QY24"/>
<sequence>MTYCINSENNNEQKINIIENFITGINLAQRNDDLEDCYQKQKNQQVYQLNQDDNQFQQFQYDGQQNAVQKKQIQEENIIQLSQNQNLSNNQEKIKNQDQLQGNNLNTLNEDENLSEKNNKDQLIDLHILQGPISFGSKQSNNSQSQNKIYFSHNISEHQQIKQDEFQKKNQSFSEKIKSQQSFNSQEHRKVSLETTKNEEIPQKNNQKINSKKNRKSLSMSMLDKDILTDTIFQLNKQYKKDFDFKNLNFSLYPSISDTLSPKCLLKKPLNQQTIMDMSQIKSNIYQKYQSNQQEFQQITEDNTSCLPEHQYDTFNSQIQYKEDDEKNSLCSKNSTERKHLKLIQDQQIQDGQYNCINLKNIEQKNEKDDNYHDFNYQNNKDTINNNNGLYYQGNYPQEQQIKIPISETNLELDNDENQSSKNSRKQRKDSVFYKNQKLKYSQQDIVEQVLPDSSIADESDENQEITSELQSLATEEQNEQIQSKFLLEITNYFWNGQFKKAQQILNLCQKNHIETFEKRSNNIDMLILENFILKTLFCSRQHLFMEIESKTDNLINQIKQDISQNYSNNNLQAIKKQEDEIKFEEQKKKVKSQKQQEKENKINNQNESNFKQAKQKSRTLSSGQYNLKYIIENELILAELYLIKSFHEIIRRKKFWALIHLRESWKLYQKIGCILDTPQYSVMEQYFSCLNRYYFGFGFFNLLFSLIPQNFQFIKYLGYVGDIDLGRTYLDKCFSMQDIRSNHVAILIVLYELDYGNDKYIAQKILNDRKKVLPDSPFFKWVQAMLYLSNHSPLLYRHTNVKWKEKIRENQIVKLNKFRQFPLV</sequence>
<feature type="region of interest" description="Disordered" evidence="1">
    <location>
        <begin position="411"/>
        <end position="431"/>
    </location>
</feature>
<dbReference type="Proteomes" id="UP000054937">
    <property type="component" value="Unassembled WGS sequence"/>
</dbReference>
<evidence type="ECO:0000256" key="1">
    <source>
        <dbReference type="SAM" id="MobiDB-lite"/>
    </source>
</evidence>
<name>A0A0V0QY24_PSEPJ</name>
<evidence type="ECO:0000313" key="3">
    <source>
        <dbReference type="Proteomes" id="UP000054937"/>
    </source>
</evidence>
<feature type="compositionally biased region" description="Basic and acidic residues" evidence="1">
    <location>
        <begin position="186"/>
        <end position="202"/>
    </location>
</feature>
<keyword evidence="3" id="KW-1185">Reference proteome</keyword>
<dbReference type="InParanoid" id="A0A0V0QY24"/>
<proteinExistence type="predicted"/>
<feature type="region of interest" description="Disordered" evidence="1">
    <location>
        <begin position="589"/>
        <end position="617"/>
    </location>
</feature>
<accession>A0A0V0QY24</accession>
<organism evidence="2 3">
    <name type="scientific">Pseudocohnilembus persalinus</name>
    <name type="common">Ciliate</name>
    <dbReference type="NCBI Taxonomy" id="266149"/>
    <lineage>
        <taxon>Eukaryota</taxon>
        <taxon>Sar</taxon>
        <taxon>Alveolata</taxon>
        <taxon>Ciliophora</taxon>
        <taxon>Intramacronucleata</taxon>
        <taxon>Oligohymenophorea</taxon>
        <taxon>Scuticociliatia</taxon>
        <taxon>Philasterida</taxon>
        <taxon>Pseudocohnilembidae</taxon>
        <taxon>Pseudocohnilembus</taxon>
    </lineage>
</organism>
<evidence type="ECO:0008006" key="4">
    <source>
        <dbReference type="Google" id="ProtNLM"/>
    </source>
</evidence>